<evidence type="ECO:0000313" key="2">
    <source>
        <dbReference type="Proteomes" id="UP000790377"/>
    </source>
</evidence>
<comment type="caution">
    <text evidence="1">The sequence shown here is derived from an EMBL/GenBank/DDBJ whole genome shotgun (WGS) entry which is preliminary data.</text>
</comment>
<organism evidence="1 2">
    <name type="scientific">Hygrophoropsis aurantiaca</name>
    <dbReference type="NCBI Taxonomy" id="72124"/>
    <lineage>
        <taxon>Eukaryota</taxon>
        <taxon>Fungi</taxon>
        <taxon>Dikarya</taxon>
        <taxon>Basidiomycota</taxon>
        <taxon>Agaricomycotina</taxon>
        <taxon>Agaricomycetes</taxon>
        <taxon>Agaricomycetidae</taxon>
        <taxon>Boletales</taxon>
        <taxon>Coniophorineae</taxon>
        <taxon>Hygrophoropsidaceae</taxon>
        <taxon>Hygrophoropsis</taxon>
    </lineage>
</organism>
<protein>
    <submittedName>
        <fullName evidence="1">Uncharacterized protein</fullName>
    </submittedName>
</protein>
<gene>
    <name evidence="1" type="ORF">BJ138DRAFT_1011031</name>
</gene>
<reference evidence="1" key="1">
    <citation type="journal article" date="2021" name="New Phytol.">
        <title>Evolutionary innovations through gain and loss of genes in the ectomycorrhizal Boletales.</title>
        <authorList>
            <person name="Wu G."/>
            <person name="Miyauchi S."/>
            <person name="Morin E."/>
            <person name="Kuo A."/>
            <person name="Drula E."/>
            <person name="Varga T."/>
            <person name="Kohler A."/>
            <person name="Feng B."/>
            <person name="Cao Y."/>
            <person name="Lipzen A."/>
            <person name="Daum C."/>
            <person name="Hundley H."/>
            <person name="Pangilinan J."/>
            <person name="Johnson J."/>
            <person name="Barry K."/>
            <person name="LaButti K."/>
            <person name="Ng V."/>
            <person name="Ahrendt S."/>
            <person name="Min B."/>
            <person name="Choi I.G."/>
            <person name="Park H."/>
            <person name="Plett J.M."/>
            <person name="Magnuson J."/>
            <person name="Spatafora J.W."/>
            <person name="Nagy L.G."/>
            <person name="Henrissat B."/>
            <person name="Grigoriev I.V."/>
            <person name="Yang Z.L."/>
            <person name="Xu J."/>
            <person name="Martin F.M."/>
        </authorList>
    </citation>
    <scope>NUCLEOTIDE SEQUENCE</scope>
    <source>
        <strain evidence="1">ATCC 28755</strain>
    </source>
</reference>
<keyword evidence="2" id="KW-1185">Reference proteome</keyword>
<name>A0ACB8A8E2_9AGAM</name>
<dbReference type="Proteomes" id="UP000790377">
    <property type="component" value="Unassembled WGS sequence"/>
</dbReference>
<proteinExistence type="predicted"/>
<dbReference type="EMBL" id="MU267765">
    <property type="protein sequence ID" value="KAH7909334.1"/>
    <property type="molecule type" value="Genomic_DNA"/>
</dbReference>
<sequence>MRGHTPEAPLQPVLLQKARTLEHHQLLLEERVNILEQILETHPSIASLVQLEIDRRAKDTISRRDFALRGGGADVIVDFTSPTYLLPPPDLRSHEVNPPTIVLEPDITVGSCWSFSGRQGHVGISLSEHVEVADVTIDHAPAELLSEQELQKAPQEMSLWGLLDANTSSLLPTANTSSSRGSFSNLRFCTEKCFIRSLPTATGPLRFIRLADPIYNISEKHHIQTFPVYDYIKRLHLSFSTVVLQIHTNWGSNSTTSIYRIRIHS</sequence>
<accession>A0ACB8A8E2</accession>
<evidence type="ECO:0000313" key="1">
    <source>
        <dbReference type="EMBL" id="KAH7909334.1"/>
    </source>
</evidence>